<organism evidence="9 10">
    <name type="scientific">Torulaspora globosa</name>
    <dbReference type="NCBI Taxonomy" id="48254"/>
    <lineage>
        <taxon>Eukaryota</taxon>
        <taxon>Fungi</taxon>
        <taxon>Dikarya</taxon>
        <taxon>Ascomycota</taxon>
        <taxon>Saccharomycotina</taxon>
        <taxon>Saccharomycetes</taxon>
        <taxon>Saccharomycetales</taxon>
        <taxon>Saccharomycetaceae</taxon>
        <taxon>Torulaspora</taxon>
    </lineage>
</organism>
<keyword evidence="10" id="KW-1185">Reference proteome</keyword>
<dbReference type="GO" id="GO:0000056">
    <property type="term" value="P:ribosomal small subunit export from nucleus"/>
    <property type="evidence" value="ECO:0007669"/>
    <property type="project" value="InterPro"/>
</dbReference>
<evidence type="ECO:0000256" key="6">
    <source>
        <dbReference type="ARBA" id="ARBA00023132"/>
    </source>
</evidence>
<dbReference type="AlphaFoldDB" id="A0A7H9HMB4"/>
<gene>
    <name evidence="9" type="ORF">HG537_0A07170</name>
</gene>
<dbReference type="GO" id="GO:0006406">
    <property type="term" value="P:mRNA export from nucleus"/>
    <property type="evidence" value="ECO:0007669"/>
    <property type="project" value="TreeGrafter"/>
</dbReference>
<evidence type="ECO:0000256" key="7">
    <source>
        <dbReference type="ARBA" id="ARBA00023242"/>
    </source>
</evidence>
<keyword evidence="4" id="KW-0653">Protein transport</keyword>
<evidence type="ECO:0000313" key="10">
    <source>
        <dbReference type="Proteomes" id="UP000510647"/>
    </source>
</evidence>
<accession>A0A7H9HMB4</accession>
<dbReference type="GO" id="GO:0006606">
    <property type="term" value="P:protein import into nucleus"/>
    <property type="evidence" value="ECO:0007669"/>
    <property type="project" value="TreeGrafter"/>
</dbReference>
<keyword evidence="6" id="KW-0906">Nuclear pore complex</keyword>
<dbReference type="OrthoDB" id="341482at2759"/>
<keyword evidence="7" id="KW-0539">Nucleus</keyword>
<evidence type="ECO:0000256" key="5">
    <source>
        <dbReference type="ARBA" id="ARBA00023010"/>
    </source>
</evidence>
<name>A0A7H9HMB4_9SACH</name>
<feature type="coiled-coil region" evidence="8">
    <location>
        <begin position="568"/>
        <end position="595"/>
    </location>
</feature>
<keyword evidence="3" id="KW-0509">mRNA transport</keyword>
<evidence type="ECO:0000256" key="1">
    <source>
        <dbReference type="ARBA" id="ARBA00004567"/>
    </source>
</evidence>
<dbReference type="PANTHER" id="PTHR13257:SF0">
    <property type="entry name" value="NUCLEAR PORE COMPLEX PROTEIN NUP88"/>
    <property type="match status" value="1"/>
</dbReference>
<keyword evidence="2" id="KW-0813">Transport</keyword>
<evidence type="ECO:0000256" key="3">
    <source>
        <dbReference type="ARBA" id="ARBA00022816"/>
    </source>
</evidence>
<dbReference type="EMBL" id="CP059267">
    <property type="protein sequence ID" value="QLQ78470.1"/>
    <property type="molecule type" value="Genomic_DNA"/>
</dbReference>
<proteinExistence type="predicted"/>
<evidence type="ECO:0008006" key="11">
    <source>
        <dbReference type="Google" id="ProtNLM"/>
    </source>
</evidence>
<keyword evidence="5" id="KW-0811">Translocation</keyword>
<keyword evidence="8" id="KW-0175">Coiled coil</keyword>
<reference evidence="9 10" key="1">
    <citation type="submission" date="2020-06" db="EMBL/GenBank/DDBJ databases">
        <title>The yeast mating-type switching endonuclease HO is a domesticated member of an unorthodox homing genetic element family.</title>
        <authorList>
            <person name="Coughlan A.Y."/>
            <person name="Lombardi L."/>
            <person name="Braun-Galleani S."/>
            <person name="Martos A.R."/>
            <person name="Galeote V."/>
            <person name="Bigey F."/>
            <person name="Dequin S."/>
            <person name="Byrne K.P."/>
            <person name="Wolfe K.H."/>
        </authorList>
    </citation>
    <scope>NUCLEOTIDE SEQUENCE [LARGE SCALE GENOMIC DNA]</scope>
    <source>
        <strain evidence="9 10">CBS2947</strain>
    </source>
</reference>
<evidence type="ECO:0000313" key="9">
    <source>
        <dbReference type="EMBL" id="QLQ78470.1"/>
    </source>
</evidence>
<dbReference type="Proteomes" id="UP000510647">
    <property type="component" value="Chromosome 1"/>
</dbReference>
<protein>
    <recommendedName>
        <fullName evidence="11">Nucleoporin Nup82</fullName>
    </recommendedName>
</protein>
<dbReference type="GO" id="GO:0000055">
    <property type="term" value="P:ribosomal large subunit export from nucleus"/>
    <property type="evidence" value="ECO:0007669"/>
    <property type="project" value="InterPro"/>
</dbReference>
<evidence type="ECO:0000256" key="2">
    <source>
        <dbReference type="ARBA" id="ARBA00022448"/>
    </source>
</evidence>
<dbReference type="GO" id="GO:0017056">
    <property type="term" value="F:structural constituent of nuclear pore"/>
    <property type="evidence" value="ECO:0007669"/>
    <property type="project" value="InterPro"/>
</dbReference>
<dbReference type="InterPro" id="IPR037700">
    <property type="entry name" value="NUP88/NUP82"/>
</dbReference>
<sequence>MAANFHRIFSGSNASERFFVTGKGGSRAIVIEDCTVRWCDTSDQDYNFMPLLSGADGIKNVVVSKDAEYVCLYSDTELRVIEIPWGYKDASSMARAFQKCFHKLDRGDARYKQILFHPLACQQDTLVILKDDDSITIANWKDFGGAKDVVFNLSNGAYSLESYVSDIESITFGIDGITLYALSVSEGADIYAFYPCLPAVVDIPENLLDELMYKSLIQYEELNAEMKSEVKENTIRQLQFVSKLRESRNNMKLVEIHSDLRQVRAQGPFTMAPFPDKIYGSNGRMICSMPIDQNKQLLIMALDDGNVTVFFQDLEPTMNWAFAGYSFNNSLVLVELITLESKNIREMMVERELPGRFSVLADNSVISVDTTRWSTVLAKCLDESDLRPLGALDFKSETTFIQYNNTPQSLALWSSNTEQCIVTVAATNVFTKAITAREEERKELKDSSADSIQKKTYEAPYTQRIDEIMQLSRRFQKELAKPPAKIIDPRDRQVPLNNESNEKQLELLTEVSKELFQKLALGQSLGAALHNRLLEQQLDLTQQLKTSAELIQKRDDIQDTFDSQTTRFNHLETRHSKLRSRLDNLKDNLSKISESNKFKEMAINKKELEWFKEIRTQVLMFNQNVHNYQKQQEQLAFLGKELARISTMSTDNEPRAREEWQELHRMLQEDTKILQKCSYELNIVSHQVPTNP</sequence>
<comment type="subcellular location">
    <subcellularLocation>
        <location evidence="1">Nucleus</location>
        <location evidence="1">Nuclear pore complex</location>
    </subcellularLocation>
</comment>
<evidence type="ECO:0000256" key="8">
    <source>
        <dbReference type="SAM" id="Coils"/>
    </source>
</evidence>
<evidence type="ECO:0000256" key="4">
    <source>
        <dbReference type="ARBA" id="ARBA00022927"/>
    </source>
</evidence>
<dbReference type="PANTHER" id="PTHR13257">
    <property type="entry name" value="NUCLEOPORIN NUP84-RELATED"/>
    <property type="match status" value="1"/>
</dbReference>
<dbReference type="GO" id="GO:0005643">
    <property type="term" value="C:nuclear pore"/>
    <property type="evidence" value="ECO:0007669"/>
    <property type="project" value="UniProtKB-SubCell"/>
</dbReference>